<dbReference type="STRING" id="3076.A0A2P6TNE0"/>
<keyword evidence="3" id="KW-0227">DNA damage</keyword>
<sequence>MGKRRSASKAKQLFVCSECGEQAAQWAGQCKACGAWNALEKVTVAPAAEAGGGSGARAAARFAAGKSAGGGGGSMDGGAGGGFTAAARPLRRSAWVQEAEAPQRLSDVSRRGFRQRWRLQLPGETGNELARVLGGGVVPGSLTLVGGEPGVGKSTLLLQMADLLTRASTSSDAAASSSSGSGSGGSGSSSERKNGRRAQDVQQPAAAAQQQEDGSDAAAGSGSEDGAEGLGGSAGVVLYVSGEESVEQIGSRAERMGLAGNQAVYVYSATRLDSILDEIIRLQPAAVIVDSIQTVYLDEVSSSAGSVVQVRECATALLQVAKRERIPVFLVGHVTKSGDLAGPRVLEHIVDTVVYMEGGRQQPVRLVRAMKNRYGSTDEVGVFEMHDDGMQVVPNPSSIFLSDRDLAPNVSSAVAVVLEGTRPLLQEVQALCSPVPSGAGAPPSRFPSGVNRQRLALLLAVLGKHTEMRPYSVDVYLNVTGGLEMSEPATDLAVACAIASSYFEQPIARDVAMIGEVGLGGELRPVGHIERRIGEALKLGFRTFVVPASANVHASGRLKGARILECRTVVEAFRAVLGTGK</sequence>
<dbReference type="OrthoDB" id="41505at2759"/>
<dbReference type="GO" id="GO:0000725">
    <property type="term" value="P:recombinational repair"/>
    <property type="evidence" value="ECO:0007669"/>
    <property type="project" value="TreeGrafter"/>
</dbReference>
<dbReference type="InterPro" id="IPR020568">
    <property type="entry name" value="Ribosomal_Su5_D2-typ_SF"/>
</dbReference>
<dbReference type="InterPro" id="IPR014721">
    <property type="entry name" value="Ribsml_uS5_D2-typ_fold_subgr"/>
</dbReference>
<feature type="compositionally biased region" description="Low complexity" evidence="11">
    <location>
        <begin position="170"/>
        <end position="180"/>
    </location>
</feature>
<proteinExistence type="inferred from homology"/>
<dbReference type="InterPro" id="IPR020588">
    <property type="entry name" value="RecA_ATP-bd"/>
</dbReference>
<evidence type="ECO:0000256" key="9">
    <source>
        <dbReference type="ARBA" id="ARBA00023125"/>
    </source>
</evidence>
<dbReference type="GO" id="GO:0016787">
    <property type="term" value="F:hydrolase activity"/>
    <property type="evidence" value="ECO:0007669"/>
    <property type="project" value="UniProtKB-KW"/>
</dbReference>
<evidence type="ECO:0000256" key="2">
    <source>
        <dbReference type="ARBA" id="ARBA00022741"/>
    </source>
</evidence>
<dbReference type="PRINTS" id="PR00830">
    <property type="entry name" value="ENDOLAPTASE"/>
</dbReference>
<dbReference type="Pfam" id="PF18073">
    <property type="entry name" value="Zn_ribbon_LapB"/>
    <property type="match status" value="1"/>
</dbReference>
<dbReference type="EMBL" id="LHPG02000010">
    <property type="protein sequence ID" value="PRW50848.1"/>
    <property type="molecule type" value="Genomic_DNA"/>
</dbReference>
<dbReference type="InterPro" id="IPR041166">
    <property type="entry name" value="Rubredoxin_2"/>
</dbReference>
<keyword evidence="14" id="KW-1185">Reference proteome</keyword>
<evidence type="ECO:0000256" key="4">
    <source>
        <dbReference type="ARBA" id="ARBA00022771"/>
    </source>
</evidence>
<feature type="region of interest" description="Disordered" evidence="11">
    <location>
        <begin position="170"/>
        <end position="227"/>
    </location>
</feature>
<keyword evidence="2" id="KW-0547">Nucleotide-binding</keyword>
<dbReference type="Gene3D" id="3.30.230.10">
    <property type="match status" value="1"/>
</dbReference>
<feature type="compositionally biased region" description="Basic and acidic residues" evidence="11">
    <location>
        <begin position="190"/>
        <end position="199"/>
    </location>
</feature>
<evidence type="ECO:0000256" key="6">
    <source>
        <dbReference type="ARBA" id="ARBA00022833"/>
    </source>
</evidence>
<feature type="domain" description="RecA family profile 1" evidence="12">
    <location>
        <begin position="119"/>
        <end position="334"/>
    </location>
</feature>
<keyword evidence="1" id="KW-0479">Metal-binding</keyword>
<evidence type="ECO:0000313" key="13">
    <source>
        <dbReference type="EMBL" id="PRW50848.1"/>
    </source>
</evidence>
<evidence type="ECO:0000259" key="12">
    <source>
        <dbReference type="PROSITE" id="PS50162"/>
    </source>
</evidence>
<dbReference type="GO" id="GO:0008270">
    <property type="term" value="F:zinc ion binding"/>
    <property type="evidence" value="ECO:0007669"/>
    <property type="project" value="UniProtKB-KW"/>
</dbReference>
<accession>A0A2P6TNE0</accession>
<comment type="caution">
    <text evidence="13">The sequence shown here is derived from an EMBL/GenBank/DDBJ whole genome shotgun (WGS) entry which is preliminary data.</text>
</comment>
<dbReference type="SUPFAM" id="SSF52540">
    <property type="entry name" value="P-loop containing nucleoside triphosphate hydrolases"/>
    <property type="match status" value="1"/>
</dbReference>
<dbReference type="PANTHER" id="PTHR32472">
    <property type="entry name" value="DNA REPAIR PROTEIN RADA"/>
    <property type="match status" value="1"/>
</dbReference>
<evidence type="ECO:0000256" key="3">
    <source>
        <dbReference type="ARBA" id="ARBA00022763"/>
    </source>
</evidence>
<keyword evidence="4" id="KW-0863">Zinc-finger</keyword>
<name>A0A2P6TNE0_CHLSO</name>
<evidence type="ECO:0000256" key="5">
    <source>
        <dbReference type="ARBA" id="ARBA00022801"/>
    </source>
</evidence>
<dbReference type="AlphaFoldDB" id="A0A2P6TNE0"/>
<organism evidence="13 14">
    <name type="scientific">Chlorella sorokiniana</name>
    <name type="common">Freshwater green alga</name>
    <dbReference type="NCBI Taxonomy" id="3076"/>
    <lineage>
        <taxon>Eukaryota</taxon>
        <taxon>Viridiplantae</taxon>
        <taxon>Chlorophyta</taxon>
        <taxon>core chlorophytes</taxon>
        <taxon>Trebouxiophyceae</taxon>
        <taxon>Chlorellales</taxon>
        <taxon>Chlorellaceae</taxon>
        <taxon>Chlorella clade</taxon>
        <taxon>Chlorella</taxon>
    </lineage>
</organism>
<dbReference type="GO" id="GO:0005524">
    <property type="term" value="F:ATP binding"/>
    <property type="evidence" value="ECO:0007669"/>
    <property type="project" value="UniProtKB-KW"/>
</dbReference>
<dbReference type="GO" id="GO:0003684">
    <property type="term" value="F:damaged DNA binding"/>
    <property type="evidence" value="ECO:0007669"/>
    <property type="project" value="InterPro"/>
</dbReference>
<gene>
    <name evidence="13" type="ORF">C2E21_5325</name>
</gene>
<dbReference type="PANTHER" id="PTHR32472:SF10">
    <property type="entry name" value="DNA REPAIR PROTEIN RADA-LIKE PROTEIN"/>
    <property type="match status" value="1"/>
</dbReference>
<evidence type="ECO:0000256" key="7">
    <source>
        <dbReference type="ARBA" id="ARBA00022840"/>
    </source>
</evidence>
<evidence type="ECO:0000256" key="1">
    <source>
        <dbReference type="ARBA" id="ARBA00022723"/>
    </source>
</evidence>
<dbReference type="PROSITE" id="PS50162">
    <property type="entry name" value="RECA_2"/>
    <property type="match status" value="1"/>
</dbReference>
<dbReference type="SUPFAM" id="SSF54211">
    <property type="entry name" value="Ribosomal protein S5 domain 2-like"/>
    <property type="match status" value="1"/>
</dbReference>
<evidence type="ECO:0000256" key="8">
    <source>
        <dbReference type="ARBA" id="ARBA00023016"/>
    </source>
</evidence>
<dbReference type="GO" id="GO:0140664">
    <property type="term" value="F:ATP-dependent DNA damage sensor activity"/>
    <property type="evidence" value="ECO:0007669"/>
    <property type="project" value="InterPro"/>
</dbReference>
<dbReference type="InterPro" id="IPR004504">
    <property type="entry name" value="DNA_repair_RadA"/>
</dbReference>
<dbReference type="Gene3D" id="3.40.50.300">
    <property type="entry name" value="P-loop containing nucleotide triphosphate hydrolases"/>
    <property type="match status" value="2"/>
</dbReference>
<dbReference type="Proteomes" id="UP000239899">
    <property type="component" value="Unassembled WGS sequence"/>
</dbReference>
<dbReference type="InterPro" id="IPR003593">
    <property type="entry name" value="AAA+_ATPase"/>
</dbReference>
<evidence type="ECO:0000313" key="14">
    <source>
        <dbReference type="Proteomes" id="UP000239899"/>
    </source>
</evidence>
<keyword evidence="5" id="KW-0378">Hydrolase</keyword>
<feature type="compositionally biased region" description="Low complexity" evidence="11">
    <location>
        <begin position="200"/>
        <end position="224"/>
    </location>
</feature>
<protein>
    <submittedName>
        <fullName evidence="13">DNA repair</fullName>
    </submittedName>
</protein>
<dbReference type="InterPro" id="IPR027417">
    <property type="entry name" value="P-loop_NTPase"/>
</dbReference>
<dbReference type="Pfam" id="PF13541">
    <property type="entry name" value="ChlI"/>
    <property type="match status" value="1"/>
</dbReference>
<keyword evidence="6" id="KW-0862">Zinc</keyword>
<dbReference type="SMART" id="SM00382">
    <property type="entry name" value="AAA"/>
    <property type="match status" value="1"/>
</dbReference>
<keyword evidence="7" id="KW-0067">ATP-binding</keyword>
<reference evidence="13 14" key="1">
    <citation type="journal article" date="2018" name="Plant J.">
        <title>Genome sequences of Chlorella sorokiniana UTEX 1602 and Micractinium conductrix SAG 241.80: implications to maltose excretion by a green alga.</title>
        <authorList>
            <person name="Arriola M.B."/>
            <person name="Velmurugan N."/>
            <person name="Zhang Y."/>
            <person name="Plunkett M.H."/>
            <person name="Hondzo H."/>
            <person name="Barney B.M."/>
        </authorList>
    </citation>
    <scope>NUCLEOTIDE SEQUENCE [LARGE SCALE GENOMIC DNA]</scope>
    <source>
        <strain evidence="14">UTEX 1602</strain>
    </source>
</reference>
<evidence type="ECO:0000256" key="10">
    <source>
        <dbReference type="ARBA" id="ARBA00023204"/>
    </source>
</evidence>
<keyword evidence="8" id="KW-0346">Stress response</keyword>
<dbReference type="HAMAP" id="MF_01498">
    <property type="entry name" value="RadA_bact"/>
    <property type="match status" value="1"/>
</dbReference>
<keyword evidence="10" id="KW-0234">DNA repair</keyword>
<keyword evidence="9" id="KW-0238">DNA-binding</keyword>
<evidence type="ECO:0000256" key="11">
    <source>
        <dbReference type="SAM" id="MobiDB-lite"/>
    </source>
</evidence>